<keyword evidence="2" id="KW-0472">Membrane</keyword>
<accession>A0ABR1Z4X9</accession>
<dbReference type="Proteomes" id="UP001492380">
    <property type="component" value="Unassembled WGS sequence"/>
</dbReference>
<keyword evidence="4" id="KW-1185">Reference proteome</keyword>
<feature type="compositionally biased region" description="Basic residues" evidence="1">
    <location>
        <begin position="105"/>
        <end position="117"/>
    </location>
</feature>
<feature type="region of interest" description="Disordered" evidence="1">
    <location>
        <begin position="85"/>
        <end position="210"/>
    </location>
</feature>
<dbReference type="EMBL" id="JBBWRZ010000001">
    <property type="protein sequence ID" value="KAK8247433.1"/>
    <property type="molecule type" value="Genomic_DNA"/>
</dbReference>
<keyword evidence="2" id="KW-1133">Transmembrane helix</keyword>
<evidence type="ECO:0000256" key="2">
    <source>
        <dbReference type="SAM" id="Phobius"/>
    </source>
</evidence>
<sequence>MMDLPSLQFPYASVCSLVSTPPRPPHTDRNCIAMVQNMTLINSPSQPSPPCPPLTDAPTSSSFFTSHTLSLLRFHLLNTHLANLTAHPPRTQHRNNHHTTPARPTNRHRAPLRRLRGVSHSSQVTSYAPSKKKSSKKVLSIQRDRHETTDVSRSPAGRPQHDQRPTTRMKSDDAYPFLPRPVARTAPRGAHSERGTARAPRRRPAVRTRRRRRRRELGWSFLALLVSHFMIGLLGGAFLQLFCRLRQAVSRGPWGDCCCLMSCAAGCAGGVWWSKSMRVGCTAYRERVVEDDDAAAVSLPAMPKVR</sequence>
<feature type="compositionally biased region" description="Basic residues" evidence="1">
    <location>
        <begin position="199"/>
        <end position="210"/>
    </location>
</feature>
<comment type="caution">
    <text evidence="3">The sequence shown here is derived from an EMBL/GenBank/DDBJ whole genome shotgun (WGS) entry which is preliminary data.</text>
</comment>
<keyword evidence="2" id="KW-0812">Transmembrane</keyword>
<evidence type="ECO:0000313" key="3">
    <source>
        <dbReference type="EMBL" id="KAK8247433.1"/>
    </source>
</evidence>
<organism evidence="3 4">
    <name type="scientific">Phyllosticta capitalensis</name>
    <dbReference type="NCBI Taxonomy" id="121624"/>
    <lineage>
        <taxon>Eukaryota</taxon>
        <taxon>Fungi</taxon>
        <taxon>Dikarya</taxon>
        <taxon>Ascomycota</taxon>
        <taxon>Pezizomycotina</taxon>
        <taxon>Dothideomycetes</taxon>
        <taxon>Dothideomycetes incertae sedis</taxon>
        <taxon>Botryosphaeriales</taxon>
        <taxon>Phyllostictaceae</taxon>
        <taxon>Phyllosticta</taxon>
    </lineage>
</organism>
<name>A0ABR1Z4X9_9PEZI</name>
<gene>
    <name evidence="3" type="ORF">HDK90DRAFT_41983</name>
</gene>
<protein>
    <submittedName>
        <fullName evidence="3">Uncharacterized protein</fullName>
    </submittedName>
</protein>
<proteinExistence type="predicted"/>
<feature type="compositionally biased region" description="Polar residues" evidence="1">
    <location>
        <begin position="119"/>
        <end position="128"/>
    </location>
</feature>
<feature type="transmembrane region" description="Helical" evidence="2">
    <location>
        <begin position="217"/>
        <end position="242"/>
    </location>
</feature>
<reference evidence="3 4" key="1">
    <citation type="submission" date="2024-04" db="EMBL/GenBank/DDBJ databases">
        <title>Phyllosticta paracitricarpa is synonymous to the EU quarantine fungus P. citricarpa based on phylogenomic analyses.</title>
        <authorList>
            <consortium name="Lawrence Berkeley National Laboratory"/>
            <person name="Van Ingen-Buijs V.A."/>
            <person name="Van Westerhoven A.C."/>
            <person name="Haridas S."/>
            <person name="Skiadas P."/>
            <person name="Martin F."/>
            <person name="Groenewald J.Z."/>
            <person name="Crous P.W."/>
            <person name="Seidl M.F."/>
        </authorList>
    </citation>
    <scope>NUCLEOTIDE SEQUENCE [LARGE SCALE GENOMIC DNA]</scope>
    <source>
        <strain evidence="3 4">CBS 123374</strain>
    </source>
</reference>
<feature type="compositionally biased region" description="Basic and acidic residues" evidence="1">
    <location>
        <begin position="159"/>
        <end position="173"/>
    </location>
</feature>
<evidence type="ECO:0000313" key="4">
    <source>
        <dbReference type="Proteomes" id="UP001492380"/>
    </source>
</evidence>
<evidence type="ECO:0000256" key="1">
    <source>
        <dbReference type="SAM" id="MobiDB-lite"/>
    </source>
</evidence>